<keyword evidence="3" id="KW-1185">Reference proteome</keyword>
<comment type="caution">
    <text evidence="2">The sequence shown here is derived from an EMBL/GenBank/DDBJ whole genome shotgun (WGS) entry which is preliminary data.</text>
</comment>
<dbReference type="OrthoDB" id="308151at2759"/>
<feature type="coiled-coil region" evidence="1">
    <location>
        <begin position="35"/>
        <end position="83"/>
    </location>
</feature>
<organism evidence="2 3">
    <name type="scientific">Paramecium octaurelia</name>
    <dbReference type="NCBI Taxonomy" id="43137"/>
    <lineage>
        <taxon>Eukaryota</taxon>
        <taxon>Sar</taxon>
        <taxon>Alveolata</taxon>
        <taxon>Ciliophora</taxon>
        <taxon>Intramacronucleata</taxon>
        <taxon>Oligohymenophorea</taxon>
        <taxon>Peniculida</taxon>
        <taxon>Parameciidae</taxon>
        <taxon>Paramecium</taxon>
    </lineage>
</organism>
<evidence type="ECO:0000313" key="2">
    <source>
        <dbReference type="EMBL" id="CAD8138813.1"/>
    </source>
</evidence>
<dbReference type="AlphaFoldDB" id="A0A8S1SF11"/>
<name>A0A8S1SF11_PAROT</name>
<reference evidence="2" key="1">
    <citation type="submission" date="2021-01" db="EMBL/GenBank/DDBJ databases">
        <authorList>
            <consortium name="Genoscope - CEA"/>
            <person name="William W."/>
        </authorList>
    </citation>
    <scope>NUCLEOTIDE SEQUENCE</scope>
</reference>
<protein>
    <submittedName>
        <fullName evidence="2">Uncharacterized protein</fullName>
    </submittedName>
</protein>
<evidence type="ECO:0000256" key="1">
    <source>
        <dbReference type="SAM" id="Coils"/>
    </source>
</evidence>
<accession>A0A8S1SF11</accession>
<keyword evidence="1" id="KW-0175">Coiled coil</keyword>
<evidence type="ECO:0000313" key="3">
    <source>
        <dbReference type="Proteomes" id="UP000683925"/>
    </source>
</evidence>
<dbReference type="Proteomes" id="UP000683925">
    <property type="component" value="Unassembled WGS sequence"/>
</dbReference>
<gene>
    <name evidence="2" type="ORF">POCTA_138.1.T0100081</name>
</gene>
<dbReference type="EMBL" id="CAJJDP010000009">
    <property type="protein sequence ID" value="CAD8138813.1"/>
    <property type="molecule type" value="Genomic_DNA"/>
</dbReference>
<sequence length="159" mass="18926">MEVNNLKGLLYQRTTECEDLRNQLALNDKEYSSKLNQYRFQISDLEQEILRLKTEIEKLRQLLANKDHEIDDLHMRIQYLEEQGTTVVQEKVTFLSSEIEVWKQKFIKINHDYNECQEQLMMAQAELEALQKQQKKEVVVEKRTVTRSTVGSSSIQKQY</sequence>
<proteinExistence type="predicted"/>